<proteinExistence type="predicted"/>
<dbReference type="PROSITE" id="PS51257">
    <property type="entry name" value="PROKAR_LIPOPROTEIN"/>
    <property type="match status" value="1"/>
</dbReference>
<dbReference type="CDD" id="cd05265">
    <property type="entry name" value="SDR_a1"/>
    <property type="match status" value="1"/>
</dbReference>
<protein>
    <submittedName>
        <fullName evidence="2">NAD-dependent dehydratase</fullName>
    </submittedName>
</protein>
<reference evidence="3" key="2">
    <citation type="submission" date="2016-01" db="EMBL/GenBank/DDBJ databases">
        <title>Complete genome sequence of Agromyces aureus AR33T and comparison with related organisms.</title>
        <authorList>
            <person name="Corretto E."/>
            <person name="Antonielli L."/>
            <person name="Sessitsch A."/>
            <person name="Brader G."/>
        </authorList>
    </citation>
    <scope>NUCLEOTIDE SEQUENCE [LARGE SCALE GENOMIC DNA]</scope>
    <source>
        <strain evidence="3">AR33</strain>
    </source>
</reference>
<dbReference type="RefSeq" id="WP_067873013.1">
    <property type="nucleotide sequence ID" value="NZ_CP013979.1"/>
</dbReference>
<dbReference type="PANTHER" id="PTHR43245">
    <property type="entry name" value="BIFUNCTIONAL POLYMYXIN RESISTANCE PROTEIN ARNA"/>
    <property type="match status" value="1"/>
</dbReference>
<dbReference type="Pfam" id="PF01370">
    <property type="entry name" value="Epimerase"/>
    <property type="match status" value="1"/>
</dbReference>
<dbReference type="OrthoDB" id="9776016at2"/>
<evidence type="ECO:0000313" key="3">
    <source>
        <dbReference type="Proteomes" id="UP000078437"/>
    </source>
</evidence>
<feature type="domain" description="NAD-dependent epimerase/dehydratase" evidence="1">
    <location>
        <begin position="100"/>
        <end position="218"/>
    </location>
</feature>
<dbReference type="Proteomes" id="UP000078437">
    <property type="component" value="Chromosome"/>
</dbReference>
<dbReference type="STRING" id="453304.ATC03_03190"/>
<dbReference type="KEGG" id="agy:ATC03_03190"/>
<dbReference type="InterPro" id="IPR001509">
    <property type="entry name" value="Epimerase_deHydtase"/>
</dbReference>
<name>A0A191WCC8_9MICO</name>
<dbReference type="SUPFAM" id="SSF51735">
    <property type="entry name" value="NAD(P)-binding Rossmann-fold domains"/>
    <property type="match status" value="1"/>
</dbReference>
<reference evidence="2 3" key="1">
    <citation type="journal article" date="2016" name="Int. J. Syst. Evol. Microbiol.">
        <title>Agromyces aureus sp. nov., isolated from the rhizosphere of Salix caprea L. grown in a heavy-metal-contaminated soil.</title>
        <authorList>
            <person name="Corretto E."/>
            <person name="Antonielli L."/>
            <person name="Sessitsch A."/>
            <person name="Compant S."/>
            <person name="Gorfer M."/>
            <person name="Kuffner M."/>
            <person name="Brader G."/>
        </authorList>
    </citation>
    <scope>NUCLEOTIDE SEQUENCE [LARGE SCALE GENOMIC DNA]</scope>
    <source>
        <strain evidence="2 3">AR33</strain>
    </source>
</reference>
<keyword evidence="3" id="KW-1185">Reference proteome</keyword>
<dbReference type="EMBL" id="CP013979">
    <property type="protein sequence ID" value="ANJ25892.1"/>
    <property type="molecule type" value="Genomic_DNA"/>
</dbReference>
<accession>A0A191WCC8</accession>
<gene>
    <name evidence="2" type="ORF">ATC03_03190</name>
</gene>
<evidence type="ECO:0000259" key="1">
    <source>
        <dbReference type="Pfam" id="PF01370"/>
    </source>
</evidence>
<organism evidence="2 3">
    <name type="scientific">Agromyces aureus</name>
    <dbReference type="NCBI Taxonomy" id="453304"/>
    <lineage>
        <taxon>Bacteria</taxon>
        <taxon>Bacillati</taxon>
        <taxon>Actinomycetota</taxon>
        <taxon>Actinomycetes</taxon>
        <taxon>Micrococcales</taxon>
        <taxon>Microbacteriaceae</taxon>
        <taxon>Agromyces</taxon>
    </lineage>
</organism>
<dbReference type="Gene3D" id="3.40.50.720">
    <property type="entry name" value="NAD(P)-binding Rossmann-like Domain"/>
    <property type="match status" value="1"/>
</dbReference>
<dbReference type="InterPro" id="IPR050177">
    <property type="entry name" value="Lipid_A_modif_metabolic_enz"/>
</dbReference>
<dbReference type="AlphaFoldDB" id="A0A191WCC8"/>
<sequence length="336" mass="36868">MTSKRILFIGGSGVISSACVARSVDLGHEVTVLNRGASSDLRPLPEAVRTITADIREPDSVRAALGRDTAHPLEFDVVCEFLAFTPEHVRTDLELFEGRIGQYVFISSASAYQTPPSRLPVTESTPLVNPVWQYSRDKIACEDLLVEAVRERAFPATIVRPSHTYDRTLLPTLGGYTDIVRMRAGRPVLVHGDGTSLWTITHHRDFAVAFAGLLGNPLAIGDAFHITGDHSPTWNQIYTWLADAAGVSSPELMHVASETIAAVRPEWGPGLLGDKAHSMVFDNTKVKALVPEFATTVTFDRGAREIVEFIDATPELQRFDAEADAAFDRILQLPRR</sequence>
<dbReference type="InterPro" id="IPR036291">
    <property type="entry name" value="NAD(P)-bd_dom_sf"/>
</dbReference>
<evidence type="ECO:0000313" key="2">
    <source>
        <dbReference type="EMBL" id="ANJ25892.1"/>
    </source>
</evidence>